<evidence type="ECO:0000256" key="1">
    <source>
        <dbReference type="SAM" id="MobiDB-lite"/>
    </source>
</evidence>
<evidence type="ECO:0000313" key="3">
    <source>
        <dbReference type="Proteomes" id="UP001396898"/>
    </source>
</evidence>
<keyword evidence="3" id="KW-1185">Reference proteome</keyword>
<dbReference type="EMBL" id="JAQQWI010000006">
    <property type="protein sequence ID" value="KAK8033005.1"/>
    <property type="molecule type" value="Genomic_DNA"/>
</dbReference>
<evidence type="ECO:0000313" key="2">
    <source>
        <dbReference type="EMBL" id="KAK8033005.1"/>
    </source>
</evidence>
<comment type="caution">
    <text evidence="2">The sequence shown here is derived from an EMBL/GenBank/DDBJ whole genome shotgun (WGS) entry which is preliminary data.</text>
</comment>
<proteinExistence type="predicted"/>
<name>A0ABR1SH32_9PEZI</name>
<gene>
    <name evidence="2" type="ORF">PG991_002403</name>
</gene>
<dbReference type="Proteomes" id="UP001396898">
    <property type="component" value="Unassembled WGS sequence"/>
</dbReference>
<feature type="compositionally biased region" description="Acidic residues" evidence="1">
    <location>
        <begin position="75"/>
        <end position="89"/>
    </location>
</feature>
<protein>
    <submittedName>
        <fullName evidence="2">Uncharacterized protein</fullName>
    </submittedName>
</protein>
<organism evidence="2 3">
    <name type="scientific">Apiospora marii</name>
    <dbReference type="NCBI Taxonomy" id="335849"/>
    <lineage>
        <taxon>Eukaryota</taxon>
        <taxon>Fungi</taxon>
        <taxon>Dikarya</taxon>
        <taxon>Ascomycota</taxon>
        <taxon>Pezizomycotina</taxon>
        <taxon>Sordariomycetes</taxon>
        <taxon>Xylariomycetidae</taxon>
        <taxon>Amphisphaeriales</taxon>
        <taxon>Apiosporaceae</taxon>
        <taxon>Apiospora</taxon>
    </lineage>
</organism>
<feature type="region of interest" description="Disordered" evidence="1">
    <location>
        <begin position="1"/>
        <end position="89"/>
    </location>
</feature>
<reference evidence="2 3" key="1">
    <citation type="submission" date="2023-01" db="EMBL/GenBank/DDBJ databases">
        <title>Analysis of 21 Apiospora genomes using comparative genomics revels a genus with tremendous synthesis potential of carbohydrate active enzymes and secondary metabolites.</title>
        <authorList>
            <person name="Sorensen T."/>
        </authorList>
    </citation>
    <scope>NUCLEOTIDE SEQUENCE [LARGE SCALE GENOMIC DNA]</scope>
    <source>
        <strain evidence="2 3">CBS 20057</strain>
    </source>
</reference>
<accession>A0ABR1SH32</accession>
<feature type="compositionally biased region" description="Basic and acidic residues" evidence="1">
    <location>
        <begin position="17"/>
        <end position="28"/>
    </location>
</feature>
<feature type="compositionally biased region" description="Gly residues" evidence="1">
    <location>
        <begin position="1"/>
        <end position="10"/>
    </location>
</feature>
<sequence length="89" mass="10218">MNQSRFGGGLPPINQDPSEKQADKQRAETKKHRRARRKEAHDRKYEIFGTHGELQSSLEAPDDNDDDTTSQQDSQQDDDEYLDWDDLGG</sequence>
<feature type="compositionally biased region" description="Basic residues" evidence="1">
    <location>
        <begin position="29"/>
        <end position="38"/>
    </location>
</feature>